<comment type="caution">
    <text evidence="14">The sequence shown here is derived from an EMBL/GenBank/DDBJ whole genome shotgun (WGS) entry which is preliminary data.</text>
</comment>
<evidence type="ECO:0000256" key="1">
    <source>
        <dbReference type="ARBA" id="ARBA00010886"/>
    </source>
</evidence>
<gene>
    <name evidence="14" type="ORF">SteCoe_975</name>
</gene>
<feature type="region of interest" description="Disordered" evidence="12">
    <location>
        <begin position="339"/>
        <end position="368"/>
    </location>
</feature>
<keyword evidence="7 10" id="KW-0067">ATP-binding</keyword>
<dbReference type="GO" id="GO:0005524">
    <property type="term" value="F:ATP binding"/>
    <property type="evidence" value="ECO:0007669"/>
    <property type="project" value="UniProtKB-UniRule"/>
</dbReference>
<evidence type="ECO:0000256" key="2">
    <source>
        <dbReference type="ARBA" id="ARBA00012513"/>
    </source>
</evidence>
<dbReference type="EMBL" id="MPUH01000010">
    <property type="protein sequence ID" value="OMJ95563.1"/>
    <property type="molecule type" value="Genomic_DNA"/>
</dbReference>
<evidence type="ECO:0000256" key="11">
    <source>
        <dbReference type="RuleBase" id="RU000304"/>
    </source>
</evidence>
<dbReference type="Proteomes" id="UP000187209">
    <property type="component" value="Unassembled WGS sequence"/>
</dbReference>
<keyword evidence="4" id="KW-0808">Transferase</keyword>
<proteinExistence type="inferred from homology"/>
<keyword evidence="6" id="KW-0418">Kinase</keyword>
<organism evidence="14 15">
    <name type="scientific">Stentor coeruleus</name>
    <dbReference type="NCBI Taxonomy" id="5963"/>
    <lineage>
        <taxon>Eukaryota</taxon>
        <taxon>Sar</taxon>
        <taxon>Alveolata</taxon>
        <taxon>Ciliophora</taxon>
        <taxon>Postciliodesmatophora</taxon>
        <taxon>Heterotrichea</taxon>
        <taxon>Heterotrichida</taxon>
        <taxon>Stentoridae</taxon>
        <taxon>Stentor</taxon>
    </lineage>
</organism>
<dbReference type="InterPro" id="IPR000719">
    <property type="entry name" value="Prot_kinase_dom"/>
</dbReference>
<evidence type="ECO:0000256" key="5">
    <source>
        <dbReference type="ARBA" id="ARBA00022741"/>
    </source>
</evidence>
<dbReference type="Gene3D" id="1.10.510.10">
    <property type="entry name" value="Transferase(Phosphotransferase) domain 1"/>
    <property type="match status" value="1"/>
</dbReference>
<keyword evidence="15" id="KW-1185">Reference proteome</keyword>
<evidence type="ECO:0000256" key="9">
    <source>
        <dbReference type="ARBA" id="ARBA00048679"/>
    </source>
</evidence>
<dbReference type="PROSITE" id="PS50011">
    <property type="entry name" value="PROTEIN_KINASE_DOM"/>
    <property type="match status" value="1"/>
</dbReference>
<comment type="catalytic activity">
    <reaction evidence="9">
        <text>L-seryl-[protein] + ATP = O-phospho-L-seryl-[protein] + ADP + H(+)</text>
        <dbReference type="Rhea" id="RHEA:17989"/>
        <dbReference type="Rhea" id="RHEA-COMP:9863"/>
        <dbReference type="Rhea" id="RHEA-COMP:11604"/>
        <dbReference type="ChEBI" id="CHEBI:15378"/>
        <dbReference type="ChEBI" id="CHEBI:29999"/>
        <dbReference type="ChEBI" id="CHEBI:30616"/>
        <dbReference type="ChEBI" id="CHEBI:83421"/>
        <dbReference type="ChEBI" id="CHEBI:456216"/>
        <dbReference type="EC" id="2.7.11.1"/>
    </reaction>
</comment>
<evidence type="ECO:0000256" key="10">
    <source>
        <dbReference type="PROSITE-ProRule" id="PRU10141"/>
    </source>
</evidence>
<evidence type="ECO:0000259" key="13">
    <source>
        <dbReference type="PROSITE" id="PS50011"/>
    </source>
</evidence>
<dbReference type="FunFam" id="3.30.200.20:FF:000097">
    <property type="entry name" value="Probable serine/threonine-protein kinase nek1"/>
    <property type="match status" value="1"/>
</dbReference>
<dbReference type="Gene3D" id="3.30.200.20">
    <property type="entry name" value="Phosphorylase Kinase, domain 1"/>
    <property type="match status" value="1"/>
</dbReference>
<dbReference type="SUPFAM" id="SSF56112">
    <property type="entry name" value="Protein kinase-like (PK-like)"/>
    <property type="match status" value="1"/>
</dbReference>
<dbReference type="PANTHER" id="PTHR44899:SF3">
    <property type="entry name" value="SERINE_THREONINE-PROTEIN KINASE NEK1"/>
    <property type="match status" value="1"/>
</dbReference>
<evidence type="ECO:0000313" key="14">
    <source>
        <dbReference type="EMBL" id="OMJ95563.1"/>
    </source>
</evidence>
<reference evidence="14 15" key="1">
    <citation type="submission" date="2016-11" db="EMBL/GenBank/DDBJ databases">
        <title>The macronuclear genome of Stentor coeruleus: a giant cell with tiny introns.</title>
        <authorList>
            <person name="Slabodnick M."/>
            <person name="Ruby J.G."/>
            <person name="Reiff S.B."/>
            <person name="Swart E.C."/>
            <person name="Gosai S."/>
            <person name="Prabakaran S."/>
            <person name="Witkowska E."/>
            <person name="Larue G.E."/>
            <person name="Fisher S."/>
            <person name="Freeman R.M."/>
            <person name="Gunawardena J."/>
            <person name="Chu W."/>
            <person name="Stover N.A."/>
            <person name="Gregory B.D."/>
            <person name="Nowacki M."/>
            <person name="Derisi J."/>
            <person name="Roy S.W."/>
            <person name="Marshall W.F."/>
            <person name="Sood P."/>
        </authorList>
    </citation>
    <scope>NUCLEOTIDE SEQUENCE [LARGE SCALE GENOMIC DNA]</scope>
    <source>
        <strain evidence="14">WM001</strain>
    </source>
</reference>
<dbReference type="Pfam" id="PF00069">
    <property type="entry name" value="Pkinase"/>
    <property type="match status" value="1"/>
</dbReference>
<evidence type="ECO:0000256" key="8">
    <source>
        <dbReference type="ARBA" id="ARBA00047899"/>
    </source>
</evidence>
<keyword evidence="3 11" id="KW-0723">Serine/threonine-protein kinase</keyword>
<dbReference type="PROSITE" id="PS00108">
    <property type="entry name" value="PROTEIN_KINASE_ST"/>
    <property type="match status" value="1"/>
</dbReference>
<dbReference type="InterPro" id="IPR008271">
    <property type="entry name" value="Ser/Thr_kinase_AS"/>
</dbReference>
<dbReference type="AlphaFoldDB" id="A0A1R2D2U2"/>
<evidence type="ECO:0000256" key="3">
    <source>
        <dbReference type="ARBA" id="ARBA00022527"/>
    </source>
</evidence>
<feature type="domain" description="Protein kinase" evidence="13">
    <location>
        <begin position="6"/>
        <end position="260"/>
    </location>
</feature>
<comment type="catalytic activity">
    <reaction evidence="8">
        <text>L-threonyl-[protein] + ATP = O-phospho-L-threonyl-[protein] + ADP + H(+)</text>
        <dbReference type="Rhea" id="RHEA:46608"/>
        <dbReference type="Rhea" id="RHEA-COMP:11060"/>
        <dbReference type="Rhea" id="RHEA-COMP:11605"/>
        <dbReference type="ChEBI" id="CHEBI:15378"/>
        <dbReference type="ChEBI" id="CHEBI:30013"/>
        <dbReference type="ChEBI" id="CHEBI:30616"/>
        <dbReference type="ChEBI" id="CHEBI:61977"/>
        <dbReference type="ChEBI" id="CHEBI:456216"/>
        <dbReference type="EC" id="2.7.11.1"/>
    </reaction>
</comment>
<dbReference type="EC" id="2.7.11.1" evidence="2"/>
<feature type="binding site" evidence="10">
    <location>
        <position position="35"/>
    </location>
    <ligand>
        <name>ATP</name>
        <dbReference type="ChEBI" id="CHEBI:30616"/>
    </ligand>
</feature>
<evidence type="ECO:0000313" key="15">
    <source>
        <dbReference type="Proteomes" id="UP000187209"/>
    </source>
</evidence>
<evidence type="ECO:0000256" key="12">
    <source>
        <dbReference type="SAM" id="MobiDB-lite"/>
    </source>
</evidence>
<evidence type="ECO:0000256" key="6">
    <source>
        <dbReference type="ARBA" id="ARBA00022777"/>
    </source>
</evidence>
<accession>A0A1R2D2U2</accession>
<evidence type="ECO:0000256" key="4">
    <source>
        <dbReference type="ARBA" id="ARBA00022679"/>
    </source>
</evidence>
<comment type="similarity">
    <text evidence="1">Belongs to the protein kinase superfamily. NEK Ser/Thr protein kinase family. NIMA subfamily.</text>
</comment>
<dbReference type="PROSITE" id="PS00107">
    <property type="entry name" value="PROTEIN_KINASE_ATP"/>
    <property type="match status" value="1"/>
</dbReference>
<keyword evidence="5 10" id="KW-0547">Nucleotide-binding</keyword>
<dbReference type="PANTHER" id="PTHR44899">
    <property type="entry name" value="CAMK FAMILY PROTEIN KINASE"/>
    <property type="match status" value="1"/>
</dbReference>
<dbReference type="InterPro" id="IPR051131">
    <property type="entry name" value="NEK_Ser/Thr_kinase_NIMA"/>
</dbReference>
<evidence type="ECO:0000256" key="7">
    <source>
        <dbReference type="ARBA" id="ARBA00022840"/>
    </source>
</evidence>
<dbReference type="InterPro" id="IPR017441">
    <property type="entry name" value="Protein_kinase_ATP_BS"/>
</dbReference>
<sequence>MSLEDYEILSRLGSGTYSTVHKVRCKSSGLFFAMKEIKFDNLSAKEKDYTRTEVKILKTIQHPNIIRFEKSFSVGSNFYIIMELATCGDLQEKISKYAETEMSFPIEKIWHYTYQITLGLQALHENNILHRDIKASNIFIMDNDILKIGDFNIGKEGVETLKCTKIGTPLMMSPEVWNGEAYNFKTDIWSLGCLVYQMAALRTPFVAENYAALYLKISKMKYPKLSNYPKSLGNFIEKLLKKKQKLRPSCSEILKMDEFKKFRTDDIEERSAKSNRRESRVKIIHFKPKNIVSSLSKDASSIRKSRNELSPLGKLALKSFGRDQKTPVSSNSRCQYLISKHSPKCNPPNSSKKPSPHSPKPNVSSHRKLSSHMLLFNDPPLSILDTYDIPGSFFKQNSYNYLPGPSTKFIRNSCKDPDDSPAIKSYNASEVNINNLERSENKLKSLNAPRFLKPSAVKNIQDSVHITFKKKNSMASFNIGQIANTPNNYSKISNKHFF</sequence>
<dbReference type="SMART" id="SM00220">
    <property type="entry name" value="S_TKc"/>
    <property type="match status" value="1"/>
</dbReference>
<name>A0A1R2D2U2_9CILI</name>
<dbReference type="GO" id="GO:0004674">
    <property type="term" value="F:protein serine/threonine kinase activity"/>
    <property type="evidence" value="ECO:0007669"/>
    <property type="project" value="UniProtKB-KW"/>
</dbReference>
<dbReference type="InterPro" id="IPR011009">
    <property type="entry name" value="Kinase-like_dom_sf"/>
</dbReference>
<dbReference type="OrthoDB" id="248923at2759"/>
<protein>
    <recommendedName>
        <fullName evidence="2">non-specific serine/threonine protein kinase</fullName>
        <ecNumber evidence="2">2.7.11.1</ecNumber>
    </recommendedName>
</protein>